<proteinExistence type="predicted"/>
<evidence type="ECO:0000313" key="1">
    <source>
        <dbReference type="EMBL" id="MBP0466355.1"/>
    </source>
</evidence>
<comment type="caution">
    <text evidence="1">The sequence shown here is derived from an EMBL/GenBank/DDBJ whole genome shotgun (WGS) entry which is preliminary data.</text>
</comment>
<protein>
    <submittedName>
        <fullName evidence="1">DUF3553 domain-containing protein</fullName>
    </submittedName>
</protein>
<accession>A0ABS4AY98</accession>
<organism evidence="1 2">
    <name type="scientific">Roseomonas nitratireducens</name>
    <dbReference type="NCBI Taxonomy" id="2820810"/>
    <lineage>
        <taxon>Bacteria</taxon>
        <taxon>Pseudomonadati</taxon>
        <taxon>Pseudomonadota</taxon>
        <taxon>Alphaproteobacteria</taxon>
        <taxon>Acetobacterales</taxon>
        <taxon>Roseomonadaceae</taxon>
        <taxon>Roseomonas</taxon>
    </lineage>
</organism>
<evidence type="ECO:0000313" key="2">
    <source>
        <dbReference type="Proteomes" id="UP000680815"/>
    </source>
</evidence>
<dbReference type="InterPro" id="IPR021938">
    <property type="entry name" value="DUF3553"/>
</dbReference>
<dbReference type="Pfam" id="PF12073">
    <property type="entry name" value="DUF3553"/>
    <property type="match status" value="1"/>
</dbReference>
<reference evidence="1 2" key="1">
    <citation type="submission" date="2021-03" db="EMBL/GenBank/DDBJ databases">
        <authorList>
            <person name="So Y."/>
        </authorList>
    </citation>
    <scope>NUCLEOTIDE SEQUENCE [LARGE SCALE GENOMIC DNA]</scope>
    <source>
        <strain evidence="1 2">PWR1</strain>
    </source>
</reference>
<gene>
    <name evidence="1" type="ORF">J5Y09_20675</name>
</gene>
<name>A0ABS4AY98_9PROT</name>
<keyword evidence="2" id="KW-1185">Reference proteome</keyword>
<dbReference type="Proteomes" id="UP000680815">
    <property type="component" value="Unassembled WGS sequence"/>
</dbReference>
<dbReference type="EMBL" id="JAGIYZ010000026">
    <property type="protein sequence ID" value="MBP0466355.1"/>
    <property type="molecule type" value="Genomic_DNA"/>
</dbReference>
<sequence length="91" mass="9666">MVASWGIARGIPCIIAADGILSSPDRTLPPHPVTEIIEPGMRVRHPAQPDWGIGQVQSVVGDRITVNFEHAGKVLINAAVIALEIEDGPAR</sequence>